<dbReference type="RefSeq" id="NP_001267886.1">
    <property type="nucleotide sequence ID" value="NM_001280957.1"/>
</dbReference>
<evidence type="ECO:0000313" key="6">
    <source>
        <dbReference type="EMBL" id="ACM79890.1"/>
    </source>
</evidence>
<keyword evidence="1 4" id="KW-0732">Signal</keyword>
<reference evidence="8" key="2">
    <citation type="submission" date="2025-04" db="UniProtKB">
        <authorList>
            <consortium name="RefSeq"/>
        </authorList>
    </citation>
    <scope>IDENTIFICATION</scope>
</reference>
<proteinExistence type="evidence at transcript level"/>
<accession>C0JKE8</accession>
<evidence type="ECO:0000256" key="4">
    <source>
        <dbReference type="SAM" id="SignalP"/>
    </source>
</evidence>
<keyword evidence="7" id="KW-1185">Reference proteome</keyword>
<dbReference type="KEGG" id="hmg:100206840"/>
<dbReference type="Proteomes" id="UP001652625">
    <property type="component" value="Chromosome 12"/>
</dbReference>
<feature type="domain" description="LamG-like jellyroll fold" evidence="5">
    <location>
        <begin position="120"/>
        <end position="254"/>
    </location>
</feature>
<evidence type="ECO:0000256" key="3">
    <source>
        <dbReference type="SAM" id="MobiDB-lite"/>
    </source>
</evidence>
<feature type="region of interest" description="Disordered" evidence="3">
    <location>
        <begin position="21"/>
        <end position="50"/>
    </location>
</feature>
<evidence type="ECO:0000256" key="1">
    <source>
        <dbReference type="ARBA" id="ARBA00022729"/>
    </source>
</evidence>
<dbReference type="AlphaFoldDB" id="C0JKE8"/>
<organism evidence="6">
    <name type="scientific">Hydra vulgaris</name>
    <name type="common">Hydra</name>
    <name type="synonym">Hydra attenuata</name>
    <dbReference type="NCBI Taxonomy" id="6087"/>
    <lineage>
        <taxon>Eukaryota</taxon>
        <taxon>Metazoa</taxon>
        <taxon>Cnidaria</taxon>
        <taxon>Hydrozoa</taxon>
        <taxon>Hydroidolina</taxon>
        <taxon>Anthoathecata</taxon>
        <taxon>Aplanulata</taxon>
        <taxon>Hydridae</taxon>
        <taxon>Hydra</taxon>
    </lineage>
</organism>
<evidence type="ECO:0000259" key="5">
    <source>
        <dbReference type="SMART" id="SM00560"/>
    </source>
</evidence>
<dbReference type="SMART" id="SM00560">
    <property type="entry name" value="LamGL"/>
    <property type="match status" value="1"/>
</dbReference>
<evidence type="ECO:0000313" key="7">
    <source>
        <dbReference type="Proteomes" id="UP001652625"/>
    </source>
</evidence>
<keyword evidence="2" id="KW-1015">Disulfide bond</keyword>
<feature type="compositionally biased region" description="Basic and acidic residues" evidence="3">
    <location>
        <begin position="316"/>
        <end position="327"/>
    </location>
</feature>
<protein>
    <submittedName>
        <fullName evidence="6">Nematoblast-specific protein nb012a</fullName>
    </submittedName>
    <submittedName>
        <fullName evidence="8">Uncharacterized protein LOC100206840 precursor</fullName>
    </submittedName>
</protein>
<dbReference type="CTD" id="100206840"/>
<feature type="compositionally biased region" description="Polar residues" evidence="3">
    <location>
        <begin position="280"/>
        <end position="295"/>
    </location>
</feature>
<evidence type="ECO:0000256" key="2">
    <source>
        <dbReference type="ARBA" id="ARBA00023157"/>
    </source>
</evidence>
<dbReference type="GeneID" id="100206840"/>
<dbReference type="InterPro" id="IPR006558">
    <property type="entry name" value="LamG-like"/>
</dbReference>
<evidence type="ECO:0000313" key="8">
    <source>
        <dbReference type="RefSeq" id="NP_001267886.1"/>
    </source>
</evidence>
<feature type="signal peptide" evidence="4">
    <location>
        <begin position="1"/>
        <end position="18"/>
    </location>
</feature>
<dbReference type="EMBL" id="FJ236863">
    <property type="protein sequence ID" value="ACM79890.1"/>
    <property type="molecule type" value="mRNA"/>
</dbReference>
<name>C0JKE8_HYDVU</name>
<dbReference type="OrthoDB" id="547680at2759"/>
<feature type="chain" id="PRO_5031681075" evidence="4 8">
    <location>
        <begin position="19"/>
        <end position="357"/>
    </location>
</feature>
<dbReference type="Pfam" id="PF13385">
    <property type="entry name" value="Laminin_G_3"/>
    <property type="match status" value="1"/>
</dbReference>
<dbReference type="SUPFAM" id="SSF49899">
    <property type="entry name" value="Concanavalin A-like lectins/glucanases"/>
    <property type="match status" value="1"/>
</dbReference>
<dbReference type="PANTHER" id="PTHR47635">
    <property type="entry name" value="CUB DOMAIN-CONTAINING PROTEIN"/>
    <property type="match status" value="1"/>
</dbReference>
<dbReference type="InterPro" id="IPR013320">
    <property type="entry name" value="ConA-like_dom_sf"/>
</dbReference>
<dbReference type="Gene3D" id="2.60.120.200">
    <property type="match status" value="1"/>
</dbReference>
<dbReference type="PANTHER" id="PTHR47635:SF2">
    <property type="entry name" value="LAMG-LIKE JELLYROLL FOLD DOMAIN-CONTAINING PROTEIN"/>
    <property type="match status" value="1"/>
</dbReference>
<gene>
    <name evidence="6 8" type="primary">nb012</name>
</gene>
<sequence length="357" mass="39985">MRLIWFVALCLLTGPISTKSKKQNLEKRDQTGCVSNCDEPPQDDDEEDEPKRLVVYFNFEKVMKHGRIADKSGYENSGTMGQGGEILKFSDKEYTCNQAARLYDHDIYLRGDTFQAKPKSAITIAAWIKLEEKNGQHSIFDTVGASHAQGQFHFEVNDGVVRWFHRNECQEVVFETMAHFVPKGRWTHVAGTYDYKTKQAKIFINGEIRNQSIGDGQLSRDWGVRAGIGNHEKNRALRGSIDEFRIYNYALKSDEIKALVSACKANGGDEAAAAAQSQSPDITTDASLQEQAASRTSDDKPKVVATSTGPASSDSSSKRDEKGDSKEVNAVLRKRREAVKRSCVRKIQQRRSAILHF</sequence>
<reference evidence="6 8" key="1">
    <citation type="journal article" date="2009" name="Genome Biol.">
        <title>Characterization of taxonomically restricted genes in a phylum-restricted cell type.</title>
        <authorList>
            <person name="Milde S."/>
            <person name="Hemmrich G."/>
            <person name="Anton-Erxleben F."/>
            <person name="Khalturin K."/>
            <person name="Wittlieb J."/>
            <person name="Bosch T.C."/>
        </authorList>
    </citation>
    <scope>NUCLEOTIDE SEQUENCE</scope>
</reference>
<feature type="region of interest" description="Disordered" evidence="3">
    <location>
        <begin position="274"/>
        <end position="333"/>
    </location>
</feature>